<feature type="compositionally biased region" description="Basic and acidic residues" evidence="2">
    <location>
        <begin position="497"/>
        <end position="527"/>
    </location>
</feature>
<accession>A0A9W5X4V7</accession>
<feature type="region of interest" description="Disordered" evidence="2">
    <location>
        <begin position="311"/>
        <end position="373"/>
    </location>
</feature>
<feature type="compositionally biased region" description="Basic and acidic residues" evidence="2">
    <location>
        <begin position="537"/>
        <end position="546"/>
    </location>
</feature>
<organism evidence="4 5">
    <name type="scientific">Lentibacillus populi</name>
    <dbReference type="NCBI Taxonomy" id="1827502"/>
    <lineage>
        <taxon>Bacteria</taxon>
        <taxon>Bacillati</taxon>
        <taxon>Bacillota</taxon>
        <taxon>Bacilli</taxon>
        <taxon>Bacillales</taxon>
        <taxon>Bacillaceae</taxon>
        <taxon>Lentibacillus</taxon>
    </lineage>
</organism>
<proteinExistence type="predicted"/>
<feature type="compositionally biased region" description="Basic and acidic residues" evidence="2">
    <location>
        <begin position="450"/>
        <end position="477"/>
    </location>
</feature>
<keyword evidence="3" id="KW-0812">Transmembrane</keyword>
<dbReference type="RefSeq" id="WP_155554992.1">
    <property type="nucleotide sequence ID" value="NZ_BMJD01000007.1"/>
</dbReference>
<feature type="compositionally biased region" description="Acidic residues" evidence="2">
    <location>
        <begin position="487"/>
        <end position="496"/>
    </location>
</feature>
<evidence type="ECO:0000256" key="1">
    <source>
        <dbReference type="SAM" id="Coils"/>
    </source>
</evidence>
<name>A0A9W5X4V7_9BACI</name>
<dbReference type="EMBL" id="BMJD01000007">
    <property type="protein sequence ID" value="GGB37360.1"/>
    <property type="molecule type" value="Genomic_DNA"/>
</dbReference>
<evidence type="ECO:0000313" key="4">
    <source>
        <dbReference type="EMBL" id="GGB37360.1"/>
    </source>
</evidence>
<feature type="coiled-coil region" evidence="1">
    <location>
        <begin position="376"/>
        <end position="407"/>
    </location>
</feature>
<dbReference type="Proteomes" id="UP000621492">
    <property type="component" value="Unassembled WGS sequence"/>
</dbReference>
<keyword evidence="1" id="KW-0175">Coiled coil</keyword>
<keyword evidence="3" id="KW-0472">Membrane</keyword>
<evidence type="ECO:0000256" key="3">
    <source>
        <dbReference type="SAM" id="Phobius"/>
    </source>
</evidence>
<feature type="transmembrane region" description="Helical" evidence="3">
    <location>
        <begin position="12"/>
        <end position="30"/>
    </location>
</feature>
<reference evidence="4" key="1">
    <citation type="journal article" date="2014" name="Int. J. Syst. Evol. Microbiol.">
        <title>Complete genome sequence of Corynebacterium casei LMG S-19264T (=DSM 44701T), isolated from a smear-ripened cheese.</title>
        <authorList>
            <consortium name="US DOE Joint Genome Institute (JGI-PGF)"/>
            <person name="Walter F."/>
            <person name="Albersmeier A."/>
            <person name="Kalinowski J."/>
            <person name="Ruckert C."/>
        </authorList>
    </citation>
    <scope>NUCLEOTIDE SEQUENCE</scope>
    <source>
        <strain evidence="4">CGMCC 1.15454</strain>
    </source>
</reference>
<feature type="compositionally biased region" description="Basic and acidic residues" evidence="2">
    <location>
        <begin position="311"/>
        <end position="368"/>
    </location>
</feature>
<keyword evidence="5" id="KW-1185">Reference proteome</keyword>
<dbReference type="AlphaFoldDB" id="A0A9W5X4V7"/>
<gene>
    <name evidence="4" type="ORF">GCM10011409_13490</name>
</gene>
<evidence type="ECO:0000313" key="5">
    <source>
        <dbReference type="Proteomes" id="UP000621492"/>
    </source>
</evidence>
<comment type="caution">
    <text evidence="4">The sequence shown here is derived from an EMBL/GenBank/DDBJ whole genome shotgun (WGS) entry which is preliminary data.</text>
</comment>
<evidence type="ECO:0000256" key="2">
    <source>
        <dbReference type="SAM" id="MobiDB-lite"/>
    </source>
</evidence>
<sequence length="546" mass="61385">MKNNQQFYKPVFLGIIFLFMCGCFITTIGIPDVFAEEGDGTEDSGNSGGFMIESEKVEGEMDVLGSLQGKINIEEGKIYGLTITKKLDMGKNQNAMIIKIKSPGPVPVKELESETIGGGPPSFSGLCAPSKIGWACLQDVKMTVPSQSVSDISLPDAKIETCYESECDALPDESAVSKKDMQNMLEEMEEQQLTLQEIKDGLEEDKEQLKTIKELLDQATTAYKQMKEDGQPEKLEQSVDDISKLLNEQISAEEENKEELDEEFVEQFVVLTEQTGKDYTSLNETTTEFVKTLDEASKLVKELEEHIKLKENSLAKIEEEAKKQAKDKDRKQAEDYAALKEKAEESSASNEADKKAKKTDGKETKASEEKEEAIVIPDLKEQLKAFKEEVQAENKRLRELKVKQEELIQWVDTITKSLTELKTTIVKVEENFPDEVFEKIMEHLKAIEIDEKELENKDSPDNDNKEKQPKENGDNDKTGNTNKKGDEDEDKAENDDPDKKGNQKPEPAAKENSFGKEADKEKDKEENGVLLNEVTDLTDKLFDNTS</sequence>
<protein>
    <submittedName>
        <fullName evidence="4">Uncharacterized protein</fullName>
    </submittedName>
</protein>
<feature type="region of interest" description="Disordered" evidence="2">
    <location>
        <begin position="450"/>
        <end position="546"/>
    </location>
</feature>
<dbReference type="PROSITE" id="PS51257">
    <property type="entry name" value="PROKAR_LIPOPROTEIN"/>
    <property type="match status" value="1"/>
</dbReference>
<feature type="coiled-coil region" evidence="1">
    <location>
        <begin position="178"/>
        <end position="263"/>
    </location>
</feature>
<reference evidence="4" key="2">
    <citation type="submission" date="2020-09" db="EMBL/GenBank/DDBJ databases">
        <authorList>
            <person name="Sun Q."/>
            <person name="Zhou Y."/>
        </authorList>
    </citation>
    <scope>NUCLEOTIDE SEQUENCE</scope>
    <source>
        <strain evidence="4">CGMCC 1.15454</strain>
    </source>
</reference>
<keyword evidence="3" id="KW-1133">Transmembrane helix</keyword>